<protein>
    <submittedName>
        <fullName evidence="1">Prophage PssSM-02</fullName>
    </submittedName>
</protein>
<name>A0A9X0EH51_9PSED</name>
<sequence length="71" mass="7641">MRTDQFVMKYSYGPHTLSVKANGGSVLVEKAVGTDWVTADTFATDGAWRLDLGNSPTRFTPKGGAAYEVAK</sequence>
<proteinExistence type="predicted"/>
<dbReference type="AlphaFoldDB" id="A0A9X0EH51"/>
<gene>
    <name evidence="1" type="ORF">LT42_06375</name>
</gene>
<reference evidence="1 2" key="1">
    <citation type="submission" date="2014-09" db="EMBL/GenBank/DDBJ databases">
        <title>Genome sequence of Pseudomonas lutea strain DSM 17257T.</title>
        <authorList>
            <person name="Kwak Y."/>
            <person name="Shin J.-H."/>
        </authorList>
    </citation>
    <scope>NUCLEOTIDE SEQUENCE [LARGE SCALE GENOMIC DNA]</scope>
    <source>
        <strain evidence="1 2">DSM 17257</strain>
    </source>
</reference>
<dbReference type="RefSeq" id="WP_037013040.1">
    <property type="nucleotide sequence ID" value="NZ_JRMB01000001.1"/>
</dbReference>
<evidence type="ECO:0000313" key="1">
    <source>
        <dbReference type="EMBL" id="KGF65553.1"/>
    </source>
</evidence>
<organism evidence="1 2">
    <name type="scientific">Pseudomonas lutea</name>
    <dbReference type="NCBI Taxonomy" id="243924"/>
    <lineage>
        <taxon>Bacteria</taxon>
        <taxon>Pseudomonadati</taxon>
        <taxon>Pseudomonadota</taxon>
        <taxon>Gammaproteobacteria</taxon>
        <taxon>Pseudomonadales</taxon>
        <taxon>Pseudomonadaceae</taxon>
        <taxon>Pseudomonas</taxon>
    </lineage>
</organism>
<dbReference type="EMBL" id="JRMB01000001">
    <property type="protein sequence ID" value="KGF65553.1"/>
    <property type="molecule type" value="Genomic_DNA"/>
</dbReference>
<accession>A0A9X0EH51</accession>
<comment type="caution">
    <text evidence="1">The sequence shown here is derived from an EMBL/GenBank/DDBJ whole genome shotgun (WGS) entry which is preliminary data.</text>
</comment>
<evidence type="ECO:0000313" key="2">
    <source>
        <dbReference type="Proteomes" id="UP000029719"/>
    </source>
</evidence>
<dbReference type="Proteomes" id="UP000029719">
    <property type="component" value="Unassembled WGS sequence"/>
</dbReference>